<protein>
    <submittedName>
        <fullName evidence="1">Winged helix DNA-binding domain-containing protein</fullName>
    </submittedName>
</protein>
<keyword evidence="2" id="KW-1185">Reference proteome</keyword>
<evidence type="ECO:0000313" key="2">
    <source>
        <dbReference type="Proteomes" id="UP001199469"/>
    </source>
</evidence>
<dbReference type="InterPro" id="IPR009351">
    <property type="entry name" value="AlkZ-like"/>
</dbReference>
<sequence>MDVSRERAIAFRIAAQGLGRVDDDDGAAAVLALGVQHLGPAAAIALAARLPGAPETPAERGLELAWTHRGAPHWHGAGSLRSWADALRPLDDDDAAARLNWSGPGVERTGTTPLAAIDTVAGALADVVRDPMTKGEVSGAVSAVLPRALQYDCVPCGATHVHDQLLRLGAGPAGIGLDASARTLRLTPRPPGWTPPSGPGSPAAVARLVTAAVRVLGPVTTADLAAWVGTGAGPLRPAVDAAGLAEVTVEGRRAWVAPDRLDLLTDPPTPPRLRLLPPFDPLLAGRDRALLVPETGRRRTLWPSLGHPGAVLADGEVVGTWRPQASGRTLTLAVTAFDDGSWSGLDEEAERVAAARGLRLADVRTGSS</sequence>
<comment type="caution">
    <text evidence="1">The sequence shown here is derived from an EMBL/GenBank/DDBJ whole genome shotgun (WGS) entry which is preliminary data.</text>
</comment>
<evidence type="ECO:0000313" key="1">
    <source>
        <dbReference type="EMBL" id="MCD2194056.1"/>
    </source>
</evidence>
<dbReference type="PANTHER" id="PTHR38479">
    <property type="entry name" value="LMO0824 PROTEIN"/>
    <property type="match status" value="1"/>
</dbReference>
<dbReference type="PANTHER" id="PTHR38479:SF2">
    <property type="entry name" value="WINGED HELIX DNA-BINDING DOMAIN-CONTAINING PROTEIN"/>
    <property type="match status" value="1"/>
</dbReference>
<gene>
    <name evidence="1" type="ORF">LQ327_11785</name>
</gene>
<dbReference type="Pfam" id="PF06224">
    <property type="entry name" value="AlkZ-like"/>
    <property type="match status" value="1"/>
</dbReference>
<keyword evidence="1" id="KW-0238">DNA-binding</keyword>
<name>A0ABS8P717_9PSEU</name>
<proteinExistence type="predicted"/>
<accession>A0ABS8P717</accession>
<reference evidence="1 2" key="1">
    <citation type="submission" date="2021-11" db="EMBL/GenBank/DDBJ databases">
        <title>Draft genome sequence of Actinomycetospora sp. SF1 isolated from the rhizosphere soil.</title>
        <authorList>
            <person name="Duangmal K."/>
            <person name="Chantavorakit T."/>
        </authorList>
    </citation>
    <scope>NUCLEOTIDE SEQUENCE [LARGE SCALE GENOMIC DNA]</scope>
    <source>
        <strain evidence="1 2">TBRC 5722</strain>
    </source>
</reference>
<dbReference type="EMBL" id="JAJNDB010000002">
    <property type="protein sequence ID" value="MCD2194056.1"/>
    <property type="molecule type" value="Genomic_DNA"/>
</dbReference>
<dbReference type="RefSeq" id="WP_230733599.1">
    <property type="nucleotide sequence ID" value="NZ_JAJNDB010000002.1"/>
</dbReference>
<organism evidence="1 2">
    <name type="scientific">Actinomycetospora endophytica</name>
    <dbReference type="NCBI Taxonomy" id="2291215"/>
    <lineage>
        <taxon>Bacteria</taxon>
        <taxon>Bacillati</taxon>
        <taxon>Actinomycetota</taxon>
        <taxon>Actinomycetes</taxon>
        <taxon>Pseudonocardiales</taxon>
        <taxon>Pseudonocardiaceae</taxon>
        <taxon>Actinomycetospora</taxon>
    </lineage>
</organism>
<dbReference type="GO" id="GO:0003677">
    <property type="term" value="F:DNA binding"/>
    <property type="evidence" value="ECO:0007669"/>
    <property type="project" value="UniProtKB-KW"/>
</dbReference>
<dbReference type="Proteomes" id="UP001199469">
    <property type="component" value="Unassembled WGS sequence"/>
</dbReference>